<keyword evidence="1" id="KW-1185">Reference proteome</keyword>
<organism evidence="1 2">
    <name type="scientific">Limulus polyphemus</name>
    <name type="common">Atlantic horseshoe crab</name>
    <dbReference type="NCBI Taxonomy" id="6850"/>
    <lineage>
        <taxon>Eukaryota</taxon>
        <taxon>Metazoa</taxon>
        <taxon>Ecdysozoa</taxon>
        <taxon>Arthropoda</taxon>
        <taxon>Chelicerata</taxon>
        <taxon>Merostomata</taxon>
        <taxon>Xiphosura</taxon>
        <taxon>Limulidae</taxon>
        <taxon>Limulus</taxon>
    </lineage>
</organism>
<gene>
    <name evidence="2" type="primary">LOC111087099</name>
</gene>
<accession>A0ABM1SX83</accession>
<dbReference type="GeneID" id="111087099"/>
<evidence type="ECO:0000313" key="1">
    <source>
        <dbReference type="Proteomes" id="UP000694941"/>
    </source>
</evidence>
<reference evidence="2" key="1">
    <citation type="submission" date="2025-08" db="UniProtKB">
        <authorList>
            <consortium name="RefSeq"/>
        </authorList>
    </citation>
    <scope>IDENTIFICATION</scope>
    <source>
        <tissue evidence="2">Muscle</tissue>
    </source>
</reference>
<name>A0ABM1SX83_LIMPO</name>
<sequence length="258" mass="30016">MINFILQIVIYFNNQQLNNELMKQNKELVFLRRNHRDVPIIGFGDKEQLKSIVWDPANDIFEMSSREDNLEKLWQRLCSAPATFQYDKCWQVTSRQENSNRYTGYVTPNHIQYWAMYPEYFLKSFEIKIMFKSVTPQTGHVEVCYSRSTNTPEKHPSNCKETSKANKDIYFKIKNPCKGYSIWNCPPFYFSIKGLRGDSEIQQVSATCYGFECFVQRNPSQIKFTVEHEGISCNGGLKLMSPLSILITLLAIVFSSSS</sequence>
<dbReference type="RefSeq" id="XP_022248239.1">
    <property type="nucleotide sequence ID" value="XM_022392531.1"/>
</dbReference>
<protein>
    <submittedName>
        <fullName evidence="2">Uncharacterized protein LOC111087099</fullName>
    </submittedName>
</protein>
<proteinExistence type="predicted"/>
<evidence type="ECO:0000313" key="2">
    <source>
        <dbReference type="RefSeq" id="XP_022248239.1"/>
    </source>
</evidence>
<dbReference type="Proteomes" id="UP000694941">
    <property type="component" value="Unplaced"/>
</dbReference>